<keyword evidence="1" id="KW-0614">Plasmid</keyword>
<dbReference type="Proteomes" id="UP001387364">
    <property type="component" value="Plasmid unnamed1"/>
</dbReference>
<name>A0ABZ2NBJ8_9BACI</name>
<proteinExistence type="predicted"/>
<evidence type="ECO:0000313" key="2">
    <source>
        <dbReference type="Proteomes" id="UP001387364"/>
    </source>
</evidence>
<accession>A0ABZ2NBJ8</accession>
<reference evidence="1 2" key="1">
    <citation type="submission" date="2024-02" db="EMBL/GenBank/DDBJ databases">
        <title>Seven novel Bacillus-like species.</title>
        <authorList>
            <person name="Liu G."/>
        </authorList>
    </citation>
    <scope>NUCLEOTIDE SEQUENCE [LARGE SCALE GENOMIC DNA]</scope>
    <source>
        <strain evidence="1 2">FJAT-52991</strain>
        <plasmid evidence="1 2">unnamed1</plasmid>
    </source>
</reference>
<organism evidence="1 2">
    <name type="scientific">Bacillus kandeliae</name>
    <dbReference type="NCBI Taxonomy" id="3129297"/>
    <lineage>
        <taxon>Bacteria</taxon>
        <taxon>Bacillati</taxon>
        <taxon>Bacillota</taxon>
        <taxon>Bacilli</taxon>
        <taxon>Bacillales</taxon>
        <taxon>Bacillaceae</taxon>
        <taxon>Bacillus</taxon>
    </lineage>
</organism>
<evidence type="ECO:0000313" key="1">
    <source>
        <dbReference type="EMBL" id="WXB94982.1"/>
    </source>
</evidence>
<dbReference type="RefSeq" id="WP_338754874.1">
    <property type="nucleotide sequence ID" value="NZ_CP147405.1"/>
</dbReference>
<dbReference type="EMBL" id="CP147405">
    <property type="protein sequence ID" value="WXB94982.1"/>
    <property type="molecule type" value="Genomic_DNA"/>
</dbReference>
<gene>
    <name evidence="1" type="ORF">WDJ61_18555</name>
</gene>
<keyword evidence="2" id="KW-1185">Reference proteome</keyword>
<protein>
    <submittedName>
        <fullName evidence="1">Uncharacterized protein</fullName>
    </submittedName>
</protein>
<sequence length="91" mass="10514">MIDELKIIDGFFDGERFIMRGMAGFAVYGTYKADGLRSLARLIHDDESFSLTIDKDRAIHIPVEQNEQIKMELNMIADELERALMELLLHK</sequence>
<geneLocation type="plasmid" evidence="1 2">
    <name>unnamed1</name>
</geneLocation>